<dbReference type="RefSeq" id="WP_301244153.1">
    <property type="nucleotide sequence ID" value="NZ_JAROCC010000009.1"/>
</dbReference>
<proteinExistence type="predicted"/>
<dbReference type="InterPro" id="IPR011990">
    <property type="entry name" value="TPR-like_helical_dom_sf"/>
</dbReference>
<sequence>MMVNLNEKALQLFEENAYDEALDLLEQAVEKGRTVQSLNNLAWMYMYEEEDVQRAKPLLEEVVALRPQCHFPYNMLGEVALQEKNWDGARELLRKSIAIRSSGEAIHNLAVADFYTDRFQQAADGFHSIAEDSDIVSWYEVIARIRNREWAVAKSILDQWNSESSHYLGAIEAADAYVEMDCWQEARDKFEKEWSDYFISPNVISRYAYVLFRLHDLHACRQVIDRAVADKRVEIEEEKQEICDENWTEADKADRILELQEELSGLQQLFAKLQAGYLPVFRFELHHEGGCYLFGCKQHGHSEWVG</sequence>
<comment type="caution">
    <text evidence="1">The sequence shown here is derived from an EMBL/GenBank/DDBJ whole genome shotgun (WGS) entry which is preliminary data.</text>
</comment>
<organism evidence="1 2">
    <name type="scientific">Sporosarcina highlanderae</name>
    <dbReference type="NCBI Taxonomy" id="3035916"/>
    <lineage>
        <taxon>Bacteria</taxon>
        <taxon>Bacillati</taxon>
        <taxon>Bacillota</taxon>
        <taxon>Bacilli</taxon>
        <taxon>Bacillales</taxon>
        <taxon>Caryophanaceae</taxon>
        <taxon>Sporosarcina</taxon>
    </lineage>
</organism>
<dbReference type="Gene3D" id="1.25.40.10">
    <property type="entry name" value="Tetratricopeptide repeat domain"/>
    <property type="match status" value="1"/>
</dbReference>
<dbReference type="EMBL" id="JAROCC010000009">
    <property type="protein sequence ID" value="MDN4608222.1"/>
    <property type="molecule type" value="Genomic_DNA"/>
</dbReference>
<dbReference type="SUPFAM" id="SSF48452">
    <property type="entry name" value="TPR-like"/>
    <property type="match status" value="1"/>
</dbReference>
<protein>
    <submittedName>
        <fullName evidence="1">Tetratricopeptide repeat protein</fullName>
    </submittedName>
</protein>
<evidence type="ECO:0000313" key="2">
    <source>
        <dbReference type="Proteomes" id="UP001175097"/>
    </source>
</evidence>
<name>A0ABT8JV22_9BACL</name>
<gene>
    <name evidence="1" type="ORF">P5G49_12165</name>
</gene>
<keyword evidence="2" id="KW-1185">Reference proteome</keyword>
<dbReference type="Proteomes" id="UP001175097">
    <property type="component" value="Unassembled WGS sequence"/>
</dbReference>
<accession>A0ABT8JV22</accession>
<dbReference type="Pfam" id="PF13374">
    <property type="entry name" value="TPR_10"/>
    <property type="match status" value="1"/>
</dbReference>
<reference evidence="1" key="1">
    <citation type="submission" date="2023-03" db="EMBL/GenBank/DDBJ databases">
        <title>MT1 and MT2 Draft Genomes of Novel Species.</title>
        <authorList>
            <person name="Venkateswaran K."/>
        </authorList>
    </citation>
    <scope>NUCLEOTIDE SEQUENCE</scope>
    <source>
        <strain evidence="1">F6_3S_P_2</strain>
    </source>
</reference>
<evidence type="ECO:0000313" key="1">
    <source>
        <dbReference type="EMBL" id="MDN4608222.1"/>
    </source>
</evidence>